<comment type="similarity">
    <text evidence="3">Belongs to the methyl-accepting chemotaxis (MCP) protein family.</text>
</comment>
<dbReference type="GO" id="GO:0007165">
    <property type="term" value="P:signal transduction"/>
    <property type="evidence" value="ECO:0007669"/>
    <property type="project" value="UniProtKB-KW"/>
</dbReference>
<evidence type="ECO:0000259" key="7">
    <source>
        <dbReference type="PROSITE" id="PS50885"/>
    </source>
</evidence>
<dbReference type="InterPro" id="IPR051310">
    <property type="entry name" value="MCP_chemotaxis"/>
</dbReference>
<sequence>MNQLRIGTRLGLAFALVLAITLAIAASAIWQLGGLKTASDSIVQKEQQRSKLASQWATNLRISWTKVSASLKSNDPALQAQMHQDVEQISTDTAAVHKALLALVDDAEGKALIAKVGDVRVRYTDVRRQLSERQQRGESVYSDVDALLLPVADDYQKALDAVAAHSQQVLDSSQAALADATTRGQWLTAVGALAATLLGAGFAVFATRSITRPIDDAVRAAEAIGAGDLSGTIVAQGKDEAARLLHALAGMQANLARTVAEVRQSADSVATASHEIAHGNADLSARTEQQASALQQTAASMEELNATVRQNADNAMQANQLAAAASTVATEGGQMVGQVVKTMDGISESSRRITEIINVIDGIAFQTNILALNAAVEAARAGEQGRGFAVVAGEVRTLAHRSADAAREIKSLIGTSVERVESGNALVHQAGTKMEEVLASIRRVADIVGEISSASAEQSDGVTQVGEAVAQMDQATQQNAALVEESAAAAESLRTQARQLVDAVAVFRLAGGAAAQRPAVPAAVAAAPAAAAAHPVRAAAPAARPAPARKPAAAAPAAGPAAAPTTSPATAAKTETADEDWQTF</sequence>
<dbReference type="AlphaFoldDB" id="A0A4R2M9X3"/>
<dbReference type="OrthoDB" id="5441488at2"/>
<dbReference type="PANTHER" id="PTHR43531">
    <property type="entry name" value="PROTEIN ICFG"/>
    <property type="match status" value="1"/>
</dbReference>
<feature type="domain" description="HAMP" evidence="7">
    <location>
        <begin position="208"/>
        <end position="260"/>
    </location>
</feature>
<dbReference type="GeneID" id="99686701"/>
<dbReference type="CDD" id="cd06225">
    <property type="entry name" value="HAMP"/>
    <property type="match status" value="1"/>
</dbReference>
<gene>
    <name evidence="8" type="ORF">EV684_110209</name>
</gene>
<evidence type="ECO:0000313" key="9">
    <source>
        <dbReference type="Proteomes" id="UP000295106"/>
    </source>
</evidence>
<dbReference type="Gene3D" id="1.10.287.950">
    <property type="entry name" value="Methyl-accepting chemotaxis protein"/>
    <property type="match status" value="1"/>
</dbReference>
<evidence type="ECO:0000256" key="3">
    <source>
        <dbReference type="ARBA" id="ARBA00029447"/>
    </source>
</evidence>
<dbReference type="FunFam" id="1.10.287.950:FF:000001">
    <property type="entry name" value="Methyl-accepting chemotaxis sensory transducer"/>
    <property type="match status" value="1"/>
</dbReference>
<dbReference type="GO" id="GO:0006935">
    <property type="term" value="P:chemotaxis"/>
    <property type="evidence" value="ECO:0007669"/>
    <property type="project" value="TreeGrafter"/>
</dbReference>
<dbReference type="SMART" id="SM00304">
    <property type="entry name" value="HAMP"/>
    <property type="match status" value="1"/>
</dbReference>
<evidence type="ECO:0000256" key="1">
    <source>
        <dbReference type="ARBA" id="ARBA00004370"/>
    </source>
</evidence>
<dbReference type="Pfam" id="PF12729">
    <property type="entry name" value="4HB_MCP_1"/>
    <property type="match status" value="1"/>
</dbReference>
<dbReference type="SMART" id="SM00283">
    <property type="entry name" value="MA"/>
    <property type="match status" value="1"/>
</dbReference>
<evidence type="ECO:0000256" key="2">
    <source>
        <dbReference type="ARBA" id="ARBA00022481"/>
    </source>
</evidence>
<organism evidence="8 9">
    <name type="scientific">Rubrivivax gelatinosus</name>
    <name type="common">Rhodocyclus gelatinosus</name>
    <name type="synonym">Rhodopseudomonas gelatinosa</name>
    <dbReference type="NCBI Taxonomy" id="28068"/>
    <lineage>
        <taxon>Bacteria</taxon>
        <taxon>Pseudomonadati</taxon>
        <taxon>Pseudomonadota</taxon>
        <taxon>Betaproteobacteria</taxon>
        <taxon>Burkholderiales</taxon>
        <taxon>Sphaerotilaceae</taxon>
        <taxon>Rubrivivax</taxon>
    </lineage>
</organism>
<proteinExistence type="inferred from homology"/>
<comment type="caution">
    <text evidence="8">The sequence shown here is derived from an EMBL/GenBank/DDBJ whole genome shotgun (WGS) entry which is preliminary data.</text>
</comment>
<comment type="subcellular location">
    <subcellularLocation>
        <location evidence="1">Membrane</location>
    </subcellularLocation>
</comment>
<evidence type="ECO:0000259" key="6">
    <source>
        <dbReference type="PROSITE" id="PS50111"/>
    </source>
</evidence>
<dbReference type="GO" id="GO:0004888">
    <property type="term" value="F:transmembrane signaling receptor activity"/>
    <property type="evidence" value="ECO:0007669"/>
    <property type="project" value="TreeGrafter"/>
</dbReference>
<protein>
    <submittedName>
        <fullName evidence="8">Methyl-accepting chemotaxis protein</fullName>
    </submittedName>
</protein>
<evidence type="ECO:0000256" key="4">
    <source>
        <dbReference type="PROSITE-ProRule" id="PRU00284"/>
    </source>
</evidence>
<dbReference type="PROSITE" id="PS50885">
    <property type="entry name" value="HAMP"/>
    <property type="match status" value="1"/>
</dbReference>
<dbReference type="RefSeq" id="WP_132648387.1">
    <property type="nucleotide sequence ID" value="NZ_CP181386.1"/>
</dbReference>
<evidence type="ECO:0000313" key="8">
    <source>
        <dbReference type="EMBL" id="TCP01277.1"/>
    </source>
</evidence>
<dbReference type="PROSITE" id="PS50111">
    <property type="entry name" value="CHEMOTAXIS_TRANSDUC_2"/>
    <property type="match status" value="1"/>
</dbReference>
<dbReference type="Pfam" id="PF00015">
    <property type="entry name" value="MCPsignal"/>
    <property type="match status" value="1"/>
</dbReference>
<feature type="compositionally biased region" description="Low complexity" evidence="5">
    <location>
        <begin position="541"/>
        <end position="574"/>
    </location>
</feature>
<dbReference type="Proteomes" id="UP000295106">
    <property type="component" value="Unassembled WGS sequence"/>
</dbReference>
<reference evidence="8 9" key="1">
    <citation type="submission" date="2019-03" db="EMBL/GenBank/DDBJ databases">
        <title>Genomic Encyclopedia of Type Strains, Phase IV (KMG-IV): sequencing the most valuable type-strain genomes for metagenomic binning, comparative biology and taxonomic classification.</title>
        <authorList>
            <person name="Goeker M."/>
        </authorList>
    </citation>
    <scope>NUCLEOTIDE SEQUENCE [LARGE SCALE GENOMIC DNA]</scope>
    <source>
        <strain evidence="8 9">DSM 1709</strain>
    </source>
</reference>
<dbReference type="PANTHER" id="PTHR43531:SF14">
    <property type="entry name" value="METHYL-ACCEPTING CHEMOTAXIS PROTEIN I-RELATED"/>
    <property type="match status" value="1"/>
</dbReference>
<dbReference type="InterPro" id="IPR003660">
    <property type="entry name" value="HAMP_dom"/>
</dbReference>
<evidence type="ECO:0000256" key="5">
    <source>
        <dbReference type="SAM" id="MobiDB-lite"/>
    </source>
</evidence>
<dbReference type="InterPro" id="IPR004089">
    <property type="entry name" value="MCPsignal_dom"/>
</dbReference>
<dbReference type="GO" id="GO:0005886">
    <property type="term" value="C:plasma membrane"/>
    <property type="evidence" value="ECO:0007669"/>
    <property type="project" value="TreeGrafter"/>
</dbReference>
<dbReference type="InterPro" id="IPR047347">
    <property type="entry name" value="YvaQ-like_sensor"/>
</dbReference>
<dbReference type="Pfam" id="PF00672">
    <property type="entry name" value="HAMP"/>
    <property type="match status" value="1"/>
</dbReference>
<feature type="domain" description="Methyl-accepting transducer" evidence="6">
    <location>
        <begin position="265"/>
        <end position="494"/>
    </location>
</feature>
<dbReference type="SUPFAM" id="SSF58104">
    <property type="entry name" value="Methyl-accepting chemotaxis protein (MCP) signaling domain"/>
    <property type="match status" value="1"/>
</dbReference>
<accession>A0A4R2M9X3</accession>
<keyword evidence="2" id="KW-0488">Methylation</keyword>
<dbReference type="InterPro" id="IPR024478">
    <property type="entry name" value="HlyB_4HB_MCP"/>
</dbReference>
<name>A0A4R2M9X3_RUBGE</name>
<dbReference type="CDD" id="cd11386">
    <property type="entry name" value="MCP_signal"/>
    <property type="match status" value="1"/>
</dbReference>
<dbReference type="CDD" id="cd19411">
    <property type="entry name" value="MCP2201-like_sensor"/>
    <property type="match status" value="1"/>
</dbReference>
<keyword evidence="4" id="KW-0807">Transducer</keyword>
<feature type="region of interest" description="Disordered" evidence="5">
    <location>
        <begin position="541"/>
        <end position="584"/>
    </location>
</feature>
<dbReference type="EMBL" id="SLXD01000010">
    <property type="protein sequence ID" value="TCP01277.1"/>
    <property type="molecule type" value="Genomic_DNA"/>
</dbReference>